<dbReference type="SMART" id="SM00054">
    <property type="entry name" value="EFh"/>
    <property type="match status" value="1"/>
</dbReference>
<feature type="domain" description="Kinesin motor" evidence="10">
    <location>
        <begin position="9"/>
        <end position="374"/>
    </location>
</feature>
<dbReference type="PROSITE" id="PS50067">
    <property type="entry name" value="KINESIN_MOTOR_2"/>
    <property type="match status" value="1"/>
</dbReference>
<comment type="subcellular location">
    <subcellularLocation>
        <location evidence="1">Cytoplasm</location>
    </subcellularLocation>
</comment>
<accession>A0A7J6MSH9</accession>
<dbReference type="InterPro" id="IPR027417">
    <property type="entry name" value="P-loop_NTPase"/>
</dbReference>
<evidence type="ECO:0000313" key="12">
    <source>
        <dbReference type="EMBL" id="KAF4674532.1"/>
    </source>
</evidence>
<dbReference type="PRINTS" id="PR00380">
    <property type="entry name" value="KINESINHEAVY"/>
</dbReference>
<feature type="region of interest" description="Disordered" evidence="9">
    <location>
        <begin position="399"/>
        <end position="436"/>
    </location>
</feature>
<feature type="region of interest" description="Disordered" evidence="9">
    <location>
        <begin position="550"/>
        <end position="573"/>
    </location>
</feature>
<dbReference type="PROSITE" id="PS00411">
    <property type="entry name" value="KINESIN_MOTOR_1"/>
    <property type="match status" value="1"/>
</dbReference>
<evidence type="ECO:0000256" key="1">
    <source>
        <dbReference type="ARBA" id="ARBA00004496"/>
    </source>
</evidence>
<feature type="domain" description="EF-hand" evidence="11">
    <location>
        <begin position="974"/>
        <end position="1009"/>
    </location>
</feature>
<dbReference type="Gene3D" id="1.10.238.10">
    <property type="entry name" value="EF-hand"/>
    <property type="match status" value="1"/>
</dbReference>
<keyword evidence="7" id="KW-0505">Motor protein</keyword>
<dbReference type="Gene3D" id="3.40.850.10">
    <property type="entry name" value="Kinesin motor domain"/>
    <property type="match status" value="1"/>
</dbReference>
<feature type="compositionally biased region" description="Polar residues" evidence="9">
    <location>
        <begin position="426"/>
        <end position="436"/>
    </location>
</feature>
<dbReference type="InterPro" id="IPR019821">
    <property type="entry name" value="Kinesin_motor_CS"/>
</dbReference>
<sequence>MSPQSSSYQIQVAVRIRPPNLREEKAGELTVVKVKNSTTVKTVDVHGRASTYQVDYVIDDSEKLLAKGSRDVRQQCLFDHTAAPLLGAVVEGYSACLLAYGQSGSGKTYTLLGAGAAETGPGLDVPGVIPRAASELFRLLQCSRATRFEVCFSYLEIFHDHLEDLLAPRQEGGSGYHRKRLMDVHMHPTIGVYVSGLTLKPIESPTEVTALLRYGLQTRALSCTSLSDRSSFTHTIATLHVLQYLESDGKTGDKEVMLNSKLQLVDLAGSERMPGCTEAKGRHTREGVMVNKGLHQLTLCITRLAAKAGHVARGHGIEADKIHVPYRDSKLTLLLREALGGNTRTVMIACIAPTMGCLPDTISTLKLVERARSVGNRPSISRRLCGSPSHLDEVRELSRKMSETKREMQRASSRGGGSSPIHSRRSPNVGNASNFPRLVNLSQDPAVSGSLSYELDPSTASTIGCGSMDSVKLRDDALSVNGNMCELVAGDEAGTMNLKINNSSENRVLVNGRQVVDDTVVRDGDRLGFGHSVCFRLVMSEKVSTKATDALQRRNETHHDLAEERRNEGCRESPEYQEAVQFADELSERIGRTRAQEFLSNFSRALPLVAEANALTCALRPHDRIRFSLEVVVDVLTFGSVVPELVVRVWAPIDNADRWANDPNQTRTAGTEKWDIARQSMKDARVRSAFGLDANMGGSQLEHAIEICERHEMVNEISSVSLAEWSKAPDSSSGGEIRLPVFMQKLRLLRELYDRTTRRSSFAAPDLTTIENNVWSAITCYDVRAAIADLNCELADTTAGSQRRADETERLRKEIADMRAEVARARQLCEKIASHEATIVELTAKASKLERTEHELQMAELELQATKNELDQAKIRLAGTVGENSGVEPSSQEVISNLELRLDLSASERNTAIRFAKELQRELSEVAVALGDDQKRIDRIRDRQEPSLQGGDRVDAVLPSWFRSVRATAQAYEITEDEVDQVFTMLDADDNGSISSSEVAELMRMLGLSEEDATVERFMADVADLGGMTRRDFHALMTRKVSPTRIGASSRKDLEVGSRNVFENTVSLKDQAKRLTLQLF</sequence>
<evidence type="ECO:0000313" key="13">
    <source>
        <dbReference type="Proteomes" id="UP000591131"/>
    </source>
</evidence>
<dbReference type="OrthoDB" id="443358at2759"/>
<evidence type="ECO:0000259" key="11">
    <source>
        <dbReference type="PROSITE" id="PS50222"/>
    </source>
</evidence>
<dbReference type="Gene3D" id="2.60.200.20">
    <property type="match status" value="1"/>
</dbReference>
<dbReference type="PROSITE" id="PS00018">
    <property type="entry name" value="EF_HAND_1"/>
    <property type="match status" value="1"/>
</dbReference>
<keyword evidence="13" id="KW-1185">Reference proteome</keyword>
<dbReference type="SUPFAM" id="SSF47473">
    <property type="entry name" value="EF-hand"/>
    <property type="match status" value="1"/>
</dbReference>
<comment type="similarity">
    <text evidence="7">Belongs to the TRAFAC class myosin-kinesin ATPase superfamily. Kinesin family.</text>
</comment>
<dbReference type="InterPro" id="IPR011992">
    <property type="entry name" value="EF-hand-dom_pair"/>
</dbReference>
<dbReference type="InterPro" id="IPR002048">
    <property type="entry name" value="EF_hand_dom"/>
</dbReference>
<dbReference type="SUPFAM" id="SSF52540">
    <property type="entry name" value="P-loop containing nucleoside triphosphate hydrolases"/>
    <property type="match status" value="1"/>
</dbReference>
<dbReference type="GO" id="GO:0005524">
    <property type="term" value="F:ATP binding"/>
    <property type="evidence" value="ECO:0007669"/>
    <property type="project" value="UniProtKB-UniRule"/>
</dbReference>
<dbReference type="GO" id="GO:0005737">
    <property type="term" value="C:cytoplasm"/>
    <property type="evidence" value="ECO:0007669"/>
    <property type="project" value="UniProtKB-SubCell"/>
</dbReference>
<evidence type="ECO:0000259" key="10">
    <source>
        <dbReference type="PROSITE" id="PS50067"/>
    </source>
</evidence>
<organism evidence="12 13">
    <name type="scientific">Perkinsus chesapeaki</name>
    <name type="common">Clam parasite</name>
    <name type="synonym">Perkinsus andrewsi</name>
    <dbReference type="NCBI Taxonomy" id="330153"/>
    <lineage>
        <taxon>Eukaryota</taxon>
        <taxon>Sar</taxon>
        <taxon>Alveolata</taxon>
        <taxon>Perkinsozoa</taxon>
        <taxon>Perkinsea</taxon>
        <taxon>Perkinsida</taxon>
        <taxon>Perkinsidae</taxon>
        <taxon>Perkinsus</taxon>
    </lineage>
</organism>
<keyword evidence="4" id="KW-0106">Calcium</keyword>
<feature type="compositionally biased region" description="Basic and acidic residues" evidence="9">
    <location>
        <begin position="551"/>
        <end position="573"/>
    </location>
</feature>
<dbReference type="EMBL" id="JAAPAO010000061">
    <property type="protein sequence ID" value="KAF4674532.1"/>
    <property type="molecule type" value="Genomic_DNA"/>
</dbReference>
<comment type="caution">
    <text evidence="12">The sequence shown here is derived from an EMBL/GenBank/DDBJ whole genome shotgun (WGS) entry which is preliminary data.</text>
</comment>
<evidence type="ECO:0000256" key="6">
    <source>
        <dbReference type="ARBA" id="ARBA00023054"/>
    </source>
</evidence>
<dbReference type="PROSITE" id="PS50222">
    <property type="entry name" value="EF_HAND_2"/>
    <property type="match status" value="1"/>
</dbReference>
<dbReference type="SMART" id="SM00129">
    <property type="entry name" value="KISc"/>
    <property type="match status" value="1"/>
</dbReference>
<dbReference type="InterPro" id="IPR036961">
    <property type="entry name" value="Kinesin_motor_dom_sf"/>
</dbReference>
<evidence type="ECO:0000256" key="5">
    <source>
        <dbReference type="ARBA" id="ARBA00022840"/>
    </source>
</evidence>
<dbReference type="Pfam" id="PF00225">
    <property type="entry name" value="Kinesin"/>
    <property type="match status" value="1"/>
</dbReference>
<evidence type="ECO:0000256" key="3">
    <source>
        <dbReference type="ARBA" id="ARBA00022741"/>
    </source>
</evidence>
<dbReference type="GO" id="GO:0003777">
    <property type="term" value="F:microtubule motor activity"/>
    <property type="evidence" value="ECO:0007669"/>
    <property type="project" value="InterPro"/>
</dbReference>
<evidence type="ECO:0000256" key="2">
    <source>
        <dbReference type="ARBA" id="ARBA00022490"/>
    </source>
</evidence>
<protein>
    <recommendedName>
        <fullName evidence="14">Kinesin-like protein kif21b</fullName>
    </recommendedName>
</protein>
<dbReference type="GO" id="GO:0008017">
    <property type="term" value="F:microtubule binding"/>
    <property type="evidence" value="ECO:0007669"/>
    <property type="project" value="InterPro"/>
</dbReference>
<proteinExistence type="inferred from homology"/>
<dbReference type="InterPro" id="IPR008984">
    <property type="entry name" value="SMAD_FHA_dom_sf"/>
</dbReference>
<feature type="coiled-coil region" evidence="8">
    <location>
        <begin position="808"/>
        <end position="876"/>
    </location>
</feature>
<dbReference type="InterPro" id="IPR001752">
    <property type="entry name" value="Kinesin_motor_dom"/>
</dbReference>
<dbReference type="AlphaFoldDB" id="A0A7J6MSH9"/>
<keyword evidence="2" id="KW-0963">Cytoplasm</keyword>
<dbReference type="PANTHER" id="PTHR47969">
    <property type="entry name" value="CHROMOSOME-ASSOCIATED KINESIN KIF4A-RELATED"/>
    <property type="match status" value="1"/>
</dbReference>
<name>A0A7J6MSH9_PERCH</name>
<dbReference type="GO" id="GO:0007018">
    <property type="term" value="P:microtubule-based movement"/>
    <property type="evidence" value="ECO:0007669"/>
    <property type="project" value="InterPro"/>
</dbReference>
<evidence type="ECO:0000256" key="7">
    <source>
        <dbReference type="PROSITE-ProRule" id="PRU00283"/>
    </source>
</evidence>
<evidence type="ECO:0000256" key="8">
    <source>
        <dbReference type="SAM" id="Coils"/>
    </source>
</evidence>
<feature type="compositionally biased region" description="Basic and acidic residues" evidence="9">
    <location>
        <begin position="399"/>
        <end position="409"/>
    </location>
</feature>
<dbReference type="InterPro" id="IPR027640">
    <property type="entry name" value="Kinesin-like_fam"/>
</dbReference>
<reference evidence="12 13" key="1">
    <citation type="submission" date="2020-04" db="EMBL/GenBank/DDBJ databases">
        <title>Perkinsus chesapeaki whole genome sequence.</title>
        <authorList>
            <person name="Bogema D.R."/>
        </authorList>
    </citation>
    <scope>NUCLEOTIDE SEQUENCE [LARGE SCALE GENOMIC DNA]</scope>
    <source>
        <strain evidence="12">ATCC PRA-425</strain>
    </source>
</reference>
<dbReference type="Proteomes" id="UP000591131">
    <property type="component" value="Unassembled WGS sequence"/>
</dbReference>
<dbReference type="CDD" id="cd00051">
    <property type="entry name" value="EFh"/>
    <property type="match status" value="1"/>
</dbReference>
<dbReference type="GO" id="GO:0005875">
    <property type="term" value="C:microtubule associated complex"/>
    <property type="evidence" value="ECO:0007669"/>
    <property type="project" value="TreeGrafter"/>
</dbReference>
<dbReference type="GO" id="GO:0007052">
    <property type="term" value="P:mitotic spindle organization"/>
    <property type="evidence" value="ECO:0007669"/>
    <property type="project" value="TreeGrafter"/>
</dbReference>
<dbReference type="GO" id="GO:0005509">
    <property type="term" value="F:calcium ion binding"/>
    <property type="evidence" value="ECO:0007669"/>
    <property type="project" value="InterPro"/>
</dbReference>
<dbReference type="InterPro" id="IPR018247">
    <property type="entry name" value="EF_Hand_1_Ca_BS"/>
</dbReference>
<keyword evidence="3 7" id="KW-0547">Nucleotide-binding</keyword>
<dbReference type="PANTHER" id="PTHR47969:SF15">
    <property type="entry name" value="CHROMOSOME-ASSOCIATED KINESIN KIF4A-RELATED"/>
    <property type="match status" value="1"/>
</dbReference>
<dbReference type="GO" id="GO:0051231">
    <property type="term" value="P:spindle elongation"/>
    <property type="evidence" value="ECO:0007669"/>
    <property type="project" value="TreeGrafter"/>
</dbReference>
<keyword evidence="5 7" id="KW-0067">ATP-binding</keyword>
<evidence type="ECO:0008006" key="14">
    <source>
        <dbReference type="Google" id="ProtNLM"/>
    </source>
</evidence>
<keyword evidence="6 8" id="KW-0175">Coiled coil</keyword>
<gene>
    <name evidence="12" type="ORF">FOL47_009058</name>
</gene>
<dbReference type="SUPFAM" id="SSF49879">
    <property type="entry name" value="SMAD/FHA domain"/>
    <property type="match status" value="1"/>
</dbReference>
<evidence type="ECO:0000256" key="4">
    <source>
        <dbReference type="ARBA" id="ARBA00022837"/>
    </source>
</evidence>
<feature type="binding site" evidence="7">
    <location>
        <begin position="101"/>
        <end position="108"/>
    </location>
    <ligand>
        <name>ATP</name>
        <dbReference type="ChEBI" id="CHEBI:30616"/>
    </ligand>
</feature>
<evidence type="ECO:0000256" key="9">
    <source>
        <dbReference type="SAM" id="MobiDB-lite"/>
    </source>
</evidence>